<dbReference type="AlphaFoldDB" id="A0A9N9P0X5"/>
<protein>
    <submittedName>
        <fullName evidence="1">13908_t:CDS:1</fullName>
    </submittedName>
</protein>
<keyword evidence="2" id="KW-1185">Reference proteome</keyword>
<dbReference type="Proteomes" id="UP000789396">
    <property type="component" value="Unassembled WGS sequence"/>
</dbReference>
<organism evidence="1 2">
    <name type="scientific">Racocetra fulgida</name>
    <dbReference type="NCBI Taxonomy" id="60492"/>
    <lineage>
        <taxon>Eukaryota</taxon>
        <taxon>Fungi</taxon>
        <taxon>Fungi incertae sedis</taxon>
        <taxon>Mucoromycota</taxon>
        <taxon>Glomeromycotina</taxon>
        <taxon>Glomeromycetes</taxon>
        <taxon>Diversisporales</taxon>
        <taxon>Gigasporaceae</taxon>
        <taxon>Racocetra</taxon>
    </lineage>
</organism>
<dbReference type="EMBL" id="CAJVPZ010053494">
    <property type="protein sequence ID" value="CAG8781955.1"/>
    <property type="molecule type" value="Genomic_DNA"/>
</dbReference>
<comment type="caution">
    <text evidence="1">The sequence shown here is derived from an EMBL/GenBank/DDBJ whole genome shotgun (WGS) entry which is preliminary data.</text>
</comment>
<feature type="non-terminal residue" evidence="1">
    <location>
        <position position="45"/>
    </location>
</feature>
<name>A0A9N9P0X5_9GLOM</name>
<reference evidence="1" key="1">
    <citation type="submission" date="2021-06" db="EMBL/GenBank/DDBJ databases">
        <authorList>
            <person name="Kallberg Y."/>
            <person name="Tangrot J."/>
            <person name="Rosling A."/>
        </authorList>
    </citation>
    <scope>NUCLEOTIDE SEQUENCE</scope>
    <source>
        <strain evidence="1">IN212</strain>
    </source>
</reference>
<feature type="non-terminal residue" evidence="1">
    <location>
        <position position="1"/>
    </location>
</feature>
<sequence length="45" mass="5400">EEEYEDKELIPYEAYNLKAEPVNAKDLGWTVYQRKTRPSRKKKQG</sequence>
<dbReference type="OrthoDB" id="2488734at2759"/>
<evidence type="ECO:0000313" key="1">
    <source>
        <dbReference type="EMBL" id="CAG8781955.1"/>
    </source>
</evidence>
<evidence type="ECO:0000313" key="2">
    <source>
        <dbReference type="Proteomes" id="UP000789396"/>
    </source>
</evidence>
<proteinExistence type="predicted"/>
<accession>A0A9N9P0X5</accession>
<gene>
    <name evidence="1" type="ORF">RFULGI_LOCUS15905</name>
</gene>